<dbReference type="InterPro" id="IPR052953">
    <property type="entry name" value="Ser-rich/MCO-related"/>
</dbReference>
<feature type="chain" id="PRO_5020909630" description="Phytocyanin domain-containing protein" evidence="1">
    <location>
        <begin position="22"/>
        <end position="367"/>
    </location>
</feature>
<comment type="caution">
    <text evidence="2">The sequence shown here is derived from an EMBL/GenBank/DDBJ whole genome shotgun (WGS) entry which is preliminary data.</text>
</comment>
<proteinExistence type="predicted"/>
<dbReference type="Proteomes" id="UP000308199">
    <property type="component" value="Unassembled WGS sequence"/>
</dbReference>
<protein>
    <recommendedName>
        <fullName evidence="4">Phytocyanin domain-containing protein</fullName>
    </recommendedName>
</protein>
<feature type="signal peptide" evidence="1">
    <location>
        <begin position="1"/>
        <end position="21"/>
    </location>
</feature>
<evidence type="ECO:0000313" key="2">
    <source>
        <dbReference type="EMBL" id="THH10005.1"/>
    </source>
</evidence>
<evidence type="ECO:0000313" key="3">
    <source>
        <dbReference type="Proteomes" id="UP000308199"/>
    </source>
</evidence>
<sequence length="367" mass="37599">MLFAASTAFAVLSLAAIPARAAVFNVTVGGPGILRYNPEFVNAEPGDEILFTFMQKNHTVTQSTFAEPCSFAPGGFDTGFQPVADNVTEGFPTQTLTISDTSPIWVYCRQTGHCQQGMVFAVNPGSNFAAFQAAANASGTSTTSAAGSATSTVSDIASISVVTVTATVTASGGDVVTTTYGSYPGSAEPTNAGPTDHKIEVGGTNLLTYNPSNITAQPGDTVTFTFNVKNHTATQSNFAEPCRPFADTAATPGQVGFDSGFMAVSANATTFPTFTVTVNDTKPIWVYCRQTGHCGQGMVFSVNAIESGPNNFAAFQALAMQQNGTSASASSTASGSTSSSASGAMSFAHVDASILLGVVGTFFGLLL</sequence>
<organism evidence="2 3">
    <name type="scientific">Phellinidium pouzarii</name>
    <dbReference type="NCBI Taxonomy" id="167371"/>
    <lineage>
        <taxon>Eukaryota</taxon>
        <taxon>Fungi</taxon>
        <taxon>Dikarya</taxon>
        <taxon>Basidiomycota</taxon>
        <taxon>Agaricomycotina</taxon>
        <taxon>Agaricomycetes</taxon>
        <taxon>Hymenochaetales</taxon>
        <taxon>Hymenochaetaceae</taxon>
        <taxon>Phellinidium</taxon>
    </lineage>
</organism>
<evidence type="ECO:0000256" key="1">
    <source>
        <dbReference type="SAM" id="SignalP"/>
    </source>
</evidence>
<dbReference type="SUPFAM" id="SSF49503">
    <property type="entry name" value="Cupredoxins"/>
    <property type="match status" value="2"/>
</dbReference>
<dbReference type="EMBL" id="SGPK01000047">
    <property type="protein sequence ID" value="THH10005.1"/>
    <property type="molecule type" value="Genomic_DNA"/>
</dbReference>
<dbReference type="OrthoDB" id="1921208at2759"/>
<keyword evidence="1" id="KW-0732">Signal</keyword>
<evidence type="ECO:0008006" key="4">
    <source>
        <dbReference type="Google" id="ProtNLM"/>
    </source>
</evidence>
<dbReference type="Gene3D" id="2.60.40.420">
    <property type="entry name" value="Cupredoxins - blue copper proteins"/>
    <property type="match status" value="2"/>
</dbReference>
<keyword evidence="3" id="KW-1185">Reference proteome</keyword>
<dbReference type="CDD" id="cd00920">
    <property type="entry name" value="Cupredoxin"/>
    <property type="match status" value="1"/>
</dbReference>
<dbReference type="PANTHER" id="PTHR34883">
    <property type="entry name" value="SERINE-RICH PROTEIN, PUTATIVE-RELATED-RELATED"/>
    <property type="match status" value="1"/>
</dbReference>
<dbReference type="PANTHER" id="PTHR34883:SF4">
    <property type="entry name" value="CUPREDOXIN"/>
    <property type="match status" value="1"/>
</dbReference>
<name>A0A4S4LEB2_9AGAM</name>
<accession>A0A4S4LEB2</accession>
<dbReference type="AlphaFoldDB" id="A0A4S4LEB2"/>
<dbReference type="InterPro" id="IPR008972">
    <property type="entry name" value="Cupredoxin"/>
</dbReference>
<reference evidence="2 3" key="1">
    <citation type="submission" date="2019-02" db="EMBL/GenBank/DDBJ databases">
        <title>Genome sequencing of the rare red list fungi Phellinidium pouzarii.</title>
        <authorList>
            <person name="Buettner E."/>
            <person name="Kellner H."/>
        </authorList>
    </citation>
    <scope>NUCLEOTIDE SEQUENCE [LARGE SCALE GENOMIC DNA]</scope>
    <source>
        <strain evidence="2 3">DSM 108285</strain>
    </source>
</reference>
<gene>
    <name evidence="2" type="ORF">EW145_g1624</name>
</gene>